<feature type="compositionally biased region" description="Polar residues" evidence="7">
    <location>
        <begin position="570"/>
        <end position="583"/>
    </location>
</feature>
<evidence type="ECO:0000256" key="5">
    <source>
        <dbReference type="PROSITE-ProRule" id="PRU00023"/>
    </source>
</evidence>
<dbReference type="InterPro" id="IPR021939">
    <property type="entry name" value="KN_motif"/>
</dbReference>
<dbReference type="AlphaFoldDB" id="A0A8T2PLS7"/>
<feature type="region of interest" description="Disordered" evidence="7">
    <location>
        <begin position="525"/>
        <end position="545"/>
    </location>
</feature>
<dbReference type="PANTHER" id="PTHR24168:SF23">
    <property type="entry name" value="KN MOTIF AND ANKYRIN REPEAT DOMAIN-CONTAINING PROTEIN 3"/>
    <property type="match status" value="1"/>
</dbReference>
<organism evidence="8 9">
    <name type="scientific">Albula glossodonta</name>
    <name type="common">roundjaw bonefish</name>
    <dbReference type="NCBI Taxonomy" id="121402"/>
    <lineage>
        <taxon>Eukaryota</taxon>
        <taxon>Metazoa</taxon>
        <taxon>Chordata</taxon>
        <taxon>Craniata</taxon>
        <taxon>Vertebrata</taxon>
        <taxon>Euteleostomi</taxon>
        <taxon>Actinopterygii</taxon>
        <taxon>Neopterygii</taxon>
        <taxon>Teleostei</taxon>
        <taxon>Albuliformes</taxon>
        <taxon>Albulidae</taxon>
        <taxon>Albula</taxon>
    </lineage>
</organism>
<dbReference type="FunFam" id="1.25.40.20:FF:000017">
    <property type="entry name" value="KN motif and ankyrin repeat domain-containing protein 1"/>
    <property type="match status" value="1"/>
</dbReference>
<keyword evidence="4 6" id="KW-0175">Coiled coil</keyword>
<reference evidence="8" key="1">
    <citation type="thesis" date="2021" institute="BYU ScholarsArchive" country="Provo, UT, USA">
        <title>Applications of and Algorithms for Genome Assembly and Genomic Analyses with an Emphasis on Marine Teleosts.</title>
        <authorList>
            <person name="Pickett B.D."/>
        </authorList>
    </citation>
    <scope>NUCLEOTIDE SEQUENCE</scope>
    <source>
        <strain evidence="8">HI-2016</strain>
    </source>
</reference>
<evidence type="ECO:0000313" key="8">
    <source>
        <dbReference type="EMBL" id="KAG9350738.1"/>
    </source>
</evidence>
<feature type="compositionally biased region" description="Low complexity" evidence="7">
    <location>
        <begin position="174"/>
        <end position="183"/>
    </location>
</feature>
<keyword evidence="9" id="KW-1185">Reference proteome</keyword>
<feature type="region of interest" description="Disordered" evidence="7">
    <location>
        <begin position="320"/>
        <end position="359"/>
    </location>
</feature>
<feature type="region of interest" description="Disordered" evidence="7">
    <location>
        <begin position="69"/>
        <end position="271"/>
    </location>
</feature>
<feature type="region of interest" description="Disordered" evidence="7">
    <location>
        <begin position="631"/>
        <end position="766"/>
    </location>
</feature>
<dbReference type="SMART" id="SM00248">
    <property type="entry name" value="ANK"/>
    <property type="match status" value="5"/>
</dbReference>
<dbReference type="EMBL" id="JAFBMS010000007">
    <property type="protein sequence ID" value="KAG9350738.1"/>
    <property type="molecule type" value="Genomic_DNA"/>
</dbReference>
<dbReference type="PANTHER" id="PTHR24168">
    <property type="entry name" value="KN MOTIF AND ANKYRIN REPEAT DOMAIN-CONTAINING"/>
    <property type="match status" value="1"/>
</dbReference>
<feature type="compositionally biased region" description="Basic and acidic residues" evidence="7">
    <location>
        <begin position="159"/>
        <end position="173"/>
    </location>
</feature>
<keyword evidence="2" id="KW-0677">Repeat</keyword>
<dbReference type="Proteomes" id="UP000824540">
    <property type="component" value="Unassembled WGS sequence"/>
</dbReference>
<feature type="compositionally biased region" description="Polar residues" evidence="7">
    <location>
        <begin position="320"/>
        <end position="329"/>
    </location>
</feature>
<feature type="coiled-coil region" evidence="6">
    <location>
        <begin position="455"/>
        <end position="503"/>
    </location>
</feature>
<accession>A0A8T2PLS7</accession>
<feature type="region of interest" description="Disordered" evidence="7">
    <location>
        <begin position="564"/>
        <end position="601"/>
    </location>
</feature>
<feature type="compositionally biased region" description="Low complexity" evidence="7">
    <location>
        <begin position="709"/>
        <end position="722"/>
    </location>
</feature>
<dbReference type="Gene3D" id="1.25.40.20">
    <property type="entry name" value="Ankyrin repeat-containing domain"/>
    <property type="match status" value="1"/>
</dbReference>
<sequence length="1037" mass="112319">MGEYPLFPPGGELTASGVQIEDLGAPFLYGTQEEADQGGSYSVQTPYGFQLDLDFLKYVEEIESGHNFRRAPINPRRGARATKLSQRSPGGGGRTSGWTSTESLSSSASEDGRVPPLPPPRNRIGSAPSESHPLSPVPILSPPLSAGPKVPPPPPVRNPRVERTLLETSRRLQQEQTQLQQGSRFQFADSPKAGPRELGRVSTVSATNQLSSTSSLTQDGHLLHPSSASPSPSQTSWVRASPQNSGRSTPASGTTSAAGLGPVPPVQLQTVREQMAAALRQLKEMEERVKGVPALEKEVAKLRAEKDRLLLELREKTVAIEQQQSPTSGNGSGERGALVDGQGRSTPSPGLGRPSKLVELKRLTEKLGGRDERDGEQPEKVPVVEKVSVETKSVAVGDDRSLEESVFYYRQEMKEVAVSTSMEVCEKGVGSDAIIVSEVGVEAKVETEEVAVWVMESLLGMTTEAEREIDTLQDTIKFQQESMQVLESRLSQVDQELEEFRAQEEQRKSRVMVEKEVLVKPVTTNAEVETEPNDLSTETDESPEKCIDTQSVAVDCSPEVRDVGVGQDLRPQQNDQYTQTDPVESSREPPPTAMTTTGCQWESPYEEVEKVTDHKPPVPALKRRQMTIAEYNVSPATETDSVTERKERCQGEAMPCSPAAGMLKSIMKRKDGSSPCEPRSGNKKSLQFVGILNGGYESTSSEDEEEDGSSSGESGEGVCSDSSEGEEDVQEDTSDEERNINLDDSDSDMEETPGADNEDGEEQQDTVKEKFELSLKMREACLILKNHLNDDANALKSKEVLSSTHSVQLEWFRVSSAKMAQPSRVSDYLMAFSEVSPALLAHVVNMTDGNGNTALHYSVSHSNFTVVGLLLDTGVCCVDQQNKAGYTAIMLAALASVKEEEDMKVVKTLFSQGNVNAKASQAGQTALMLAVSHGRQEMVRALLDCGANVNVQDDEGSTALMCASEHGRTEIVSLLLEQPGCDISIVDNDGSNALSIALEASHNDIAVLLYAHMNYSKTQAAATPKALPRSPSSPQKM</sequence>
<feature type="repeat" description="ANK" evidence="5">
    <location>
        <begin position="922"/>
        <end position="954"/>
    </location>
</feature>
<dbReference type="GO" id="GO:0030837">
    <property type="term" value="P:negative regulation of actin filament polymerization"/>
    <property type="evidence" value="ECO:0007669"/>
    <property type="project" value="InterPro"/>
</dbReference>
<evidence type="ECO:0000256" key="2">
    <source>
        <dbReference type="ARBA" id="ARBA00022737"/>
    </source>
</evidence>
<keyword evidence="1" id="KW-0597">Phosphoprotein</keyword>
<dbReference type="Pfam" id="PF12075">
    <property type="entry name" value="KN_motif"/>
    <property type="match status" value="1"/>
</dbReference>
<comment type="caution">
    <text evidence="8">The sequence shown here is derived from an EMBL/GenBank/DDBJ whole genome shotgun (WGS) entry which is preliminary data.</text>
</comment>
<evidence type="ECO:0000256" key="1">
    <source>
        <dbReference type="ARBA" id="ARBA00022553"/>
    </source>
</evidence>
<evidence type="ECO:0000256" key="7">
    <source>
        <dbReference type="SAM" id="MobiDB-lite"/>
    </source>
</evidence>
<gene>
    <name evidence="8" type="ORF">JZ751_024627</name>
</gene>
<evidence type="ECO:0000256" key="3">
    <source>
        <dbReference type="ARBA" id="ARBA00023043"/>
    </source>
</evidence>
<feature type="compositionally biased region" description="Low complexity" evidence="7">
    <location>
        <begin position="96"/>
        <end position="109"/>
    </location>
</feature>
<dbReference type="InterPro" id="IPR036770">
    <property type="entry name" value="Ankyrin_rpt-contain_sf"/>
</dbReference>
<feature type="compositionally biased region" description="Acidic residues" evidence="7">
    <location>
        <begin position="743"/>
        <end position="764"/>
    </location>
</feature>
<dbReference type="GO" id="GO:0005856">
    <property type="term" value="C:cytoskeleton"/>
    <property type="evidence" value="ECO:0007669"/>
    <property type="project" value="TreeGrafter"/>
</dbReference>
<evidence type="ECO:0000313" key="9">
    <source>
        <dbReference type="Proteomes" id="UP000824540"/>
    </source>
</evidence>
<feature type="compositionally biased region" description="Acidic residues" evidence="7">
    <location>
        <begin position="528"/>
        <end position="541"/>
    </location>
</feature>
<proteinExistence type="predicted"/>
<dbReference type="InterPro" id="IPR047184">
    <property type="entry name" value="KANK1-4"/>
</dbReference>
<dbReference type="GO" id="GO:0005737">
    <property type="term" value="C:cytoplasm"/>
    <property type="evidence" value="ECO:0007669"/>
    <property type="project" value="TreeGrafter"/>
</dbReference>
<feature type="compositionally biased region" description="Acidic residues" evidence="7">
    <location>
        <begin position="723"/>
        <end position="735"/>
    </location>
</feature>
<feature type="compositionally biased region" description="Polar residues" evidence="7">
    <location>
        <begin position="234"/>
        <end position="257"/>
    </location>
</feature>
<evidence type="ECO:0000256" key="4">
    <source>
        <dbReference type="ARBA" id="ARBA00023054"/>
    </source>
</evidence>
<feature type="repeat" description="ANK" evidence="5">
    <location>
        <begin position="955"/>
        <end position="988"/>
    </location>
</feature>
<dbReference type="OrthoDB" id="5406014at2759"/>
<evidence type="ECO:0008006" key="10">
    <source>
        <dbReference type="Google" id="ProtNLM"/>
    </source>
</evidence>
<dbReference type="PROSITE" id="PS50088">
    <property type="entry name" value="ANK_REPEAT"/>
    <property type="match status" value="3"/>
</dbReference>
<dbReference type="Pfam" id="PF12796">
    <property type="entry name" value="Ank_2"/>
    <property type="match status" value="1"/>
</dbReference>
<dbReference type="Pfam" id="PF00023">
    <property type="entry name" value="Ank"/>
    <property type="match status" value="1"/>
</dbReference>
<dbReference type="InterPro" id="IPR002110">
    <property type="entry name" value="Ankyrin_rpt"/>
</dbReference>
<dbReference type="PROSITE" id="PS50297">
    <property type="entry name" value="ANK_REP_REGION"/>
    <property type="match status" value="2"/>
</dbReference>
<protein>
    <recommendedName>
        <fullName evidence="10">KN motif and ankyrin repeat domain-containing protein 3</fullName>
    </recommendedName>
</protein>
<feature type="repeat" description="ANK" evidence="5">
    <location>
        <begin position="850"/>
        <end position="875"/>
    </location>
</feature>
<keyword evidence="3 5" id="KW-0040">ANK repeat</keyword>
<name>A0A8T2PLS7_9TELE</name>
<feature type="compositionally biased region" description="Low complexity" evidence="7">
    <location>
        <begin position="209"/>
        <end position="218"/>
    </location>
</feature>
<dbReference type="SUPFAM" id="SSF48403">
    <property type="entry name" value="Ankyrin repeat"/>
    <property type="match status" value="1"/>
</dbReference>
<evidence type="ECO:0000256" key="6">
    <source>
        <dbReference type="SAM" id="Coils"/>
    </source>
</evidence>